<keyword evidence="3" id="KW-0963">Cytoplasm</keyword>
<dbReference type="Proteomes" id="UP000007151">
    <property type="component" value="Unassembled WGS sequence"/>
</dbReference>
<feature type="region of interest" description="Disordered" evidence="14">
    <location>
        <begin position="551"/>
        <end position="573"/>
    </location>
</feature>
<comment type="subcellular location">
    <subcellularLocation>
        <location evidence="2">Cytoplasm</location>
    </subcellularLocation>
</comment>
<dbReference type="EC" id="2.4.1.186" evidence="10"/>
<feature type="compositionally biased region" description="Basic and acidic residues" evidence="14">
    <location>
        <begin position="776"/>
        <end position="788"/>
    </location>
</feature>
<evidence type="ECO:0000256" key="14">
    <source>
        <dbReference type="SAM" id="MobiDB-lite"/>
    </source>
</evidence>
<feature type="region of interest" description="Disordered" evidence="14">
    <location>
        <begin position="440"/>
        <end position="475"/>
    </location>
</feature>
<dbReference type="KEGG" id="dpl:KGM_201438"/>
<evidence type="ECO:0000256" key="5">
    <source>
        <dbReference type="ARBA" id="ARBA00022723"/>
    </source>
</evidence>
<comment type="caution">
    <text evidence="15">The sequence shown here is derived from an EMBL/GenBank/DDBJ whole genome shotgun (WGS) entry which is preliminary data.</text>
</comment>
<evidence type="ECO:0000256" key="9">
    <source>
        <dbReference type="ARBA" id="ARBA00038162"/>
    </source>
</evidence>
<dbReference type="CDD" id="cd02537">
    <property type="entry name" value="GT8_Glycogenin"/>
    <property type="match status" value="1"/>
</dbReference>
<organism evidence="15 16">
    <name type="scientific">Danaus plexippus plexippus</name>
    <dbReference type="NCBI Taxonomy" id="278856"/>
    <lineage>
        <taxon>Eukaryota</taxon>
        <taxon>Metazoa</taxon>
        <taxon>Ecdysozoa</taxon>
        <taxon>Arthropoda</taxon>
        <taxon>Hexapoda</taxon>
        <taxon>Insecta</taxon>
        <taxon>Pterygota</taxon>
        <taxon>Neoptera</taxon>
        <taxon>Endopterygota</taxon>
        <taxon>Lepidoptera</taxon>
        <taxon>Glossata</taxon>
        <taxon>Ditrysia</taxon>
        <taxon>Papilionoidea</taxon>
        <taxon>Nymphalidae</taxon>
        <taxon>Danainae</taxon>
        <taxon>Danaini</taxon>
        <taxon>Danaina</taxon>
        <taxon>Danaus</taxon>
        <taxon>Danaus</taxon>
    </lineage>
</organism>
<accession>A0A212ES35</accession>
<evidence type="ECO:0000256" key="13">
    <source>
        <dbReference type="ARBA" id="ARBA00057883"/>
    </source>
</evidence>
<comment type="catalytic activity">
    <reaction evidence="12">
        <text>L-tyrosyl-[glycogenin] + UDP-alpha-D-glucose = alpha-D-glucosyl-L-tyrosyl-[glycogenin] + UDP + H(+)</text>
        <dbReference type="Rhea" id="RHEA:23360"/>
        <dbReference type="Rhea" id="RHEA-COMP:14604"/>
        <dbReference type="Rhea" id="RHEA-COMP:14605"/>
        <dbReference type="ChEBI" id="CHEBI:15378"/>
        <dbReference type="ChEBI" id="CHEBI:46858"/>
        <dbReference type="ChEBI" id="CHEBI:58223"/>
        <dbReference type="ChEBI" id="CHEBI:58885"/>
        <dbReference type="ChEBI" id="CHEBI:140573"/>
        <dbReference type="EC" id="2.4.1.186"/>
    </reaction>
</comment>
<comment type="function">
    <text evidence="13">Self-glucosylating initiator of glycogen synthesis. It catalyzes the formation of a short alpha (1,4)-glucosyl chain covalently attached via a glucose 1-O-tyrosyl linkage to internal tyrosine residues and these chains act as primers for the elongation reaction catalyzed by glycogen synthase.</text>
</comment>
<dbReference type="GO" id="GO:0046872">
    <property type="term" value="F:metal ion binding"/>
    <property type="evidence" value="ECO:0007669"/>
    <property type="project" value="UniProtKB-KW"/>
</dbReference>
<feature type="region of interest" description="Disordered" evidence="14">
    <location>
        <begin position="1029"/>
        <end position="1301"/>
    </location>
</feature>
<name>A0A212ES35_DANPL</name>
<evidence type="ECO:0000313" key="15">
    <source>
        <dbReference type="EMBL" id="OWR44303.1"/>
    </source>
</evidence>
<evidence type="ECO:0000256" key="4">
    <source>
        <dbReference type="ARBA" id="ARBA00022679"/>
    </source>
</evidence>
<feature type="compositionally biased region" description="Basic and acidic residues" evidence="14">
    <location>
        <begin position="520"/>
        <end position="529"/>
    </location>
</feature>
<feature type="compositionally biased region" description="Low complexity" evidence="14">
    <location>
        <begin position="1176"/>
        <end position="1199"/>
    </location>
</feature>
<keyword evidence="5" id="KW-0479">Metal-binding</keyword>
<protein>
    <recommendedName>
        <fullName evidence="10">glycogenin glucosyltransferase</fullName>
        <ecNumber evidence="10">2.4.1.186</ecNumber>
    </recommendedName>
</protein>
<evidence type="ECO:0000313" key="16">
    <source>
        <dbReference type="Proteomes" id="UP000007151"/>
    </source>
</evidence>
<dbReference type="FunCoup" id="A0A212ES35">
    <property type="interactions" value="116"/>
</dbReference>
<feature type="region of interest" description="Disordered" evidence="14">
    <location>
        <begin position="895"/>
        <end position="1006"/>
    </location>
</feature>
<dbReference type="STRING" id="278856.A0A212ES35"/>
<evidence type="ECO:0000256" key="7">
    <source>
        <dbReference type="ARBA" id="ARBA00023180"/>
    </source>
</evidence>
<comment type="similarity">
    <text evidence="9">Belongs to the glycosyltransferase 8 family. Glycogenin subfamily.</text>
</comment>
<proteinExistence type="inferred from homology"/>
<keyword evidence="16" id="KW-1185">Reference proteome</keyword>
<evidence type="ECO:0000256" key="1">
    <source>
        <dbReference type="ARBA" id="ARBA00001936"/>
    </source>
</evidence>
<feature type="compositionally biased region" description="Basic residues" evidence="14">
    <location>
        <begin position="1291"/>
        <end position="1301"/>
    </location>
</feature>
<dbReference type="PANTHER" id="PTHR11183">
    <property type="entry name" value="GLYCOGENIN SUBFAMILY MEMBER"/>
    <property type="match status" value="1"/>
</dbReference>
<feature type="region of interest" description="Disordered" evidence="14">
    <location>
        <begin position="518"/>
        <end position="537"/>
    </location>
</feature>
<dbReference type="InterPro" id="IPR029044">
    <property type="entry name" value="Nucleotide-diphossugar_trans"/>
</dbReference>
<dbReference type="GO" id="GO:0005978">
    <property type="term" value="P:glycogen biosynthetic process"/>
    <property type="evidence" value="ECO:0007669"/>
    <property type="project" value="UniProtKB-KW"/>
</dbReference>
<dbReference type="GO" id="GO:0008466">
    <property type="term" value="F:glycogenin glucosyltransferase activity"/>
    <property type="evidence" value="ECO:0007669"/>
    <property type="project" value="UniProtKB-EC"/>
</dbReference>
<keyword evidence="4" id="KW-0808">Transferase</keyword>
<evidence type="ECO:0000256" key="2">
    <source>
        <dbReference type="ARBA" id="ARBA00004496"/>
    </source>
</evidence>
<feature type="compositionally biased region" description="Polar residues" evidence="14">
    <location>
        <begin position="1090"/>
        <end position="1101"/>
    </location>
</feature>
<dbReference type="SUPFAM" id="SSF53448">
    <property type="entry name" value="Nucleotide-diphospho-sugar transferases"/>
    <property type="match status" value="1"/>
</dbReference>
<feature type="region of interest" description="Disordered" evidence="14">
    <location>
        <begin position="753"/>
        <end position="836"/>
    </location>
</feature>
<feature type="compositionally biased region" description="Polar residues" evidence="14">
    <location>
        <begin position="1231"/>
        <end position="1251"/>
    </location>
</feature>
<dbReference type="InterPro" id="IPR002495">
    <property type="entry name" value="Glyco_trans_8"/>
</dbReference>
<sequence>MSNRAWVTLATNDSYGLGALVLAHSLRRASSSYPAVVLITPSVTEPMRERLRAVFAEVILVDVLDSKDAAHLALLQRPELGITFTKIHCWNLTQYEKCVFLDADTLIVQNCDELFEREELSAAPDVGWPDCFNSGVFVFKPSADTFSKLVTFASERGSFDGGDQGLLNSYFSDWAHGDINKHLPFLYNVTSAAFYSYIPALKHYGQNLKIIHFIGAAKPWLQHFNWQSRSVEAPEHLRGFLQLWWDLFVAQVHSQLDTQMAEEVPLGIDLEEEEPSEYDEPVQDYSFYEPTLDPSSEFPWHRPYDQIKNTESIEPSIDIGQFHDPWQIYRGNIPPSKDDASCINATESHRQYAWDYMQPQTQHYTPENSHNSENTYTQNYNSEIWQYNSEHSSQPQTTQQFTTFTPSISSQWEESQCNINVHDQHYHTPIQEIIVHHDHYPSHSNQQSSPESQNQPGDHQGHNNHQSHTHHQHIEHHQNNYQNYNQSHHHENDQNQNDFTQQRFESHVHEQNQNYNYQHSSEHHHESQSYHDPGFEQSHQRADYYQDKHDSQSLFHNHSHSNITENNKNVNNDERFNNSYMKNVEINYSQFKKQTQPQIYTVMMDHERLHNVRKLHSNLNGCEAEYYSNTFEDIPRHPYDGFYLRHRTTIDSRGRKICIHEIPLSPPSPTPSLESSLESDDENEIFKDINYDRLNGEESQTGVAGNLAKVVPGEPQQQEAVDELTRRQGWEAGNIDYMGADSFDNIWAKISQTLSQPPSSPPRQPSPSNDQSVQPSEDRAVAIEEVKEAVVAPVESKPEEPVKGSIPSDASSETPVAVEAPVMASEVDASTASTETVENVVSLDAAETVAPTETSESVPPPEAPACVSLPVASDCVSSPEVPATVDATEPVVQIEAEATESVSPPEASKPVAQIEATESVSPPEASEHVAQIEATESVSPPEASEHVAQIEATESVSPPEASEHVAQIEATESVSPPEASEHVAQIEATCVSSPQPSENIPIVESKETVAPPVADVNVASTEVLENVSAPATPVAPAESIDSLTAPEPPAPATENKDDVVPETSPAAASIEEPVVDVPVPASEAAESPDSPLNKSLATNEQSSDKKEVASDSPPLANTPSKEEIPSPPAAKTEERRKPLGKLSLPPAACDTLPTPDSELEDAASLAHAIIAGELRTPTVTSPSPPVISSSPQTQPSQTQARSLSIDQPEAPTPPLDSPLSLSQIGVKSKPTIASQIETSVSKTESAPTSEVSEAPKPKSDAPKKKIVKKVVKKVEKEGGASGDAPVPVPPPRKKEKKPKEK</sequence>
<dbReference type="eggNOG" id="KOG1950">
    <property type="taxonomic scope" value="Eukaryota"/>
</dbReference>
<dbReference type="InterPro" id="IPR050587">
    <property type="entry name" value="GNT1/Glycosyltrans_8"/>
</dbReference>
<reference evidence="15 16" key="1">
    <citation type="journal article" date="2011" name="Cell">
        <title>The monarch butterfly genome yields insights into long-distance migration.</title>
        <authorList>
            <person name="Zhan S."/>
            <person name="Merlin C."/>
            <person name="Boore J.L."/>
            <person name="Reppert S.M."/>
        </authorList>
    </citation>
    <scope>NUCLEOTIDE SEQUENCE [LARGE SCALE GENOMIC DNA]</scope>
    <source>
        <strain evidence="15">F-2</strain>
    </source>
</reference>
<comment type="catalytic activity">
    <reaction evidence="11">
        <text>[1,4-alpha-D-glucosyl](n)-L-tyrosyl-[glycogenin] + UDP-alpha-D-glucose = [1,4-alpha-D-glucosyl](n+1)-L-tyrosyl-[glycogenin] + UDP + H(+)</text>
        <dbReference type="Rhea" id="RHEA:56560"/>
        <dbReference type="Rhea" id="RHEA-COMP:14606"/>
        <dbReference type="Rhea" id="RHEA-COMP:14607"/>
        <dbReference type="ChEBI" id="CHEBI:15378"/>
        <dbReference type="ChEBI" id="CHEBI:58223"/>
        <dbReference type="ChEBI" id="CHEBI:58885"/>
        <dbReference type="ChEBI" id="CHEBI:140574"/>
        <dbReference type="EC" id="2.4.1.186"/>
    </reaction>
</comment>
<feature type="compositionally biased region" description="Basic residues" evidence="14">
    <location>
        <begin position="465"/>
        <end position="474"/>
    </location>
</feature>
<dbReference type="Gene3D" id="3.90.550.10">
    <property type="entry name" value="Spore Coat Polysaccharide Biosynthesis Protein SpsA, Chain A"/>
    <property type="match status" value="1"/>
</dbReference>
<evidence type="ECO:0000256" key="12">
    <source>
        <dbReference type="ARBA" id="ARBA00052293"/>
    </source>
</evidence>
<keyword evidence="6" id="KW-0320">Glycogen biosynthesis</keyword>
<feature type="compositionally biased region" description="Low complexity" evidence="14">
    <location>
        <begin position="442"/>
        <end position="456"/>
    </location>
</feature>
<keyword evidence="7" id="KW-0325">Glycoprotein</keyword>
<dbReference type="Pfam" id="PF01501">
    <property type="entry name" value="Glyco_transf_8"/>
    <property type="match status" value="1"/>
</dbReference>
<keyword evidence="8" id="KW-0464">Manganese</keyword>
<feature type="compositionally biased region" description="Basic and acidic residues" evidence="14">
    <location>
        <begin position="1253"/>
        <end position="1263"/>
    </location>
</feature>
<comment type="cofactor">
    <cofactor evidence="1">
        <name>Mn(2+)</name>
        <dbReference type="ChEBI" id="CHEBI:29035"/>
    </cofactor>
</comment>
<dbReference type="FunFam" id="3.90.550.10:FF:000092">
    <property type="entry name" value="Glycogenin 2"/>
    <property type="match status" value="1"/>
</dbReference>
<evidence type="ECO:0000256" key="3">
    <source>
        <dbReference type="ARBA" id="ARBA00022490"/>
    </source>
</evidence>
<dbReference type="GO" id="GO:0005737">
    <property type="term" value="C:cytoplasm"/>
    <property type="evidence" value="ECO:0007669"/>
    <property type="project" value="UniProtKB-SubCell"/>
</dbReference>
<feature type="compositionally biased region" description="Polar residues" evidence="14">
    <location>
        <begin position="552"/>
        <end position="570"/>
    </location>
</feature>
<evidence type="ECO:0000256" key="10">
    <source>
        <dbReference type="ARBA" id="ARBA00038934"/>
    </source>
</evidence>
<evidence type="ECO:0000256" key="6">
    <source>
        <dbReference type="ARBA" id="ARBA00023056"/>
    </source>
</evidence>
<dbReference type="InParanoid" id="A0A212ES35"/>
<gene>
    <name evidence="15" type="ORF">KGM_201438</name>
</gene>
<dbReference type="EMBL" id="AGBW02012871">
    <property type="protein sequence ID" value="OWR44303.1"/>
    <property type="molecule type" value="Genomic_DNA"/>
</dbReference>
<evidence type="ECO:0000256" key="11">
    <source>
        <dbReference type="ARBA" id="ARBA00050886"/>
    </source>
</evidence>
<evidence type="ECO:0000256" key="8">
    <source>
        <dbReference type="ARBA" id="ARBA00023211"/>
    </source>
</evidence>